<proteinExistence type="predicted"/>
<gene>
    <name evidence="2" type="ORF">IVIADoCa3_15</name>
</gene>
<dbReference type="EMBL" id="ON911540">
    <property type="protein sequence ID" value="UUW40254.1"/>
    <property type="molecule type" value="Genomic_DNA"/>
</dbReference>
<name>A0A976SG37_9CAUD</name>
<evidence type="ECO:0000256" key="1">
    <source>
        <dbReference type="SAM" id="MobiDB-lite"/>
    </source>
</evidence>
<sequence length="151" mass="15734">MADLRQFAGRIRVMGKRIEKNADAMTRKVALAVDSAVVIATPVDTGRARSNWQVNLGAPASGTREAYSPGKEGSTSGPNAQAAIEQGQTEIAKYKGGSSIHITNNLPYIGRLNDGWSAQAPSGFVEKAVLVGVAAAQGAGSLLQNALKEEL</sequence>
<accession>A0A976SG37</accession>
<organism evidence="2 3">
    <name type="scientific">Xanthomonas phage vB_Xar_IVIA-DoCa3</name>
    <dbReference type="NCBI Taxonomy" id="2968248"/>
    <lineage>
        <taxon>Viruses</taxon>
        <taxon>Duplodnaviria</taxon>
        <taxon>Heunggongvirae</taxon>
        <taxon>Uroviricota</taxon>
        <taxon>Caudoviricetes</taxon>
        <taxon>Queuovirinae</taxon>
        <taxon>Nipunavirus</taxon>
        <taxon>Nipunavirus Doca3</taxon>
    </lineage>
</organism>
<feature type="region of interest" description="Disordered" evidence="1">
    <location>
        <begin position="59"/>
        <end position="80"/>
    </location>
</feature>
<keyword evidence="3" id="KW-1185">Reference proteome</keyword>
<protein>
    <submittedName>
        <fullName evidence="2">Virion structural protein</fullName>
    </submittedName>
</protein>
<evidence type="ECO:0000313" key="2">
    <source>
        <dbReference type="EMBL" id="UUW40254.1"/>
    </source>
</evidence>
<reference evidence="2" key="1">
    <citation type="submission" date="2022-07" db="EMBL/GenBank/DDBJ databases">
        <title>Comparative analysis of new lytic phages for the biological control of phytopathogenic Xanthomonas spp.</title>
        <authorList>
            <person name="Domingo-Calap M.L."/>
            <person name="Bernabeu-Gimeno M."/>
            <person name="Aure C.M."/>
            <person name="Marco-Noales E."/>
            <person name="Domingo-Calap P."/>
        </authorList>
    </citation>
    <scope>NUCLEOTIDE SEQUENCE</scope>
</reference>
<dbReference type="Proteomes" id="UP001065341">
    <property type="component" value="Segment"/>
</dbReference>
<evidence type="ECO:0000313" key="3">
    <source>
        <dbReference type="Proteomes" id="UP001065341"/>
    </source>
</evidence>